<dbReference type="PROSITE" id="PS50296">
    <property type="entry name" value="SUI1"/>
    <property type="match status" value="1"/>
</dbReference>
<dbReference type="PANTHER" id="PTHR12789">
    <property type="entry name" value="DENSITY-REGULATED PROTEIN HOMOLOG"/>
    <property type="match status" value="1"/>
</dbReference>
<evidence type="ECO:0000313" key="5">
    <source>
        <dbReference type="EMBL" id="UXP34064.1"/>
    </source>
</evidence>
<keyword evidence="6" id="KW-1185">Reference proteome</keyword>
<evidence type="ECO:0000259" key="4">
    <source>
        <dbReference type="PROSITE" id="PS50296"/>
    </source>
</evidence>
<organism evidence="5 6">
    <name type="scientific">Reichenbachiella agarivorans</name>
    <dbReference type="NCBI Taxonomy" id="2979464"/>
    <lineage>
        <taxon>Bacteria</taxon>
        <taxon>Pseudomonadati</taxon>
        <taxon>Bacteroidota</taxon>
        <taxon>Cytophagia</taxon>
        <taxon>Cytophagales</taxon>
        <taxon>Reichenbachiellaceae</taxon>
        <taxon>Reichenbachiella</taxon>
    </lineage>
</organism>
<dbReference type="EMBL" id="CP106679">
    <property type="protein sequence ID" value="UXP34064.1"/>
    <property type="molecule type" value="Genomic_DNA"/>
</dbReference>
<dbReference type="InterPro" id="IPR036877">
    <property type="entry name" value="SUI1_dom_sf"/>
</dbReference>
<feature type="domain" description="SUI1" evidence="4">
    <location>
        <begin position="48"/>
        <end position="108"/>
    </location>
</feature>
<dbReference type="InterPro" id="IPR050318">
    <property type="entry name" value="DENR/SUI1_TIF"/>
</dbReference>
<dbReference type="InterPro" id="IPR005872">
    <property type="entry name" value="SUI1_arc_bac"/>
</dbReference>
<name>A0ABY6CVV2_9BACT</name>
<evidence type="ECO:0000256" key="2">
    <source>
        <dbReference type="ARBA" id="ARBA00022845"/>
    </source>
</evidence>
<dbReference type="Gene3D" id="3.30.780.10">
    <property type="entry name" value="SUI1-like domain"/>
    <property type="match status" value="1"/>
</dbReference>
<dbReference type="Proteomes" id="UP001065174">
    <property type="component" value="Chromosome"/>
</dbReference>
<accession>A0ABY6CVV2</accession>
<evidence type="ECO:0000256" key="1">
    <source>
        <dbReference type="ARBA" id="ARBA00005422"/>
    </source>
</evidence>
<keyword evidence="2" id="KW-0810">Translation regulation</keyword>
<protein>
    <submittedName>
        <fullName evidence="5">Translation initiation factor</fullName>
    </submittedName>
</protein>
<sequence length="114" mass="12813">MSKKANFKNRIGVVYSTDDSFDYSEEGTQEEETLLPNEQNLRVSLDKKNRGGKQVTLVTQFVGTHDDLKELAKMLKTKCGVGGNAKDGEILIQGDFRDKVLQVLLNEGYRAKKM</sequence>
<gene>
    <name evidence="5" type="ORF">N6H18_08920</name>
</gene>
<keyword evidence="3" id="KW-0648">Protein biosynthesis</keyword>
<dbReference type="InterPro" id="IPR001950">
    <property type="entry name" value="SUI1"/>
</dbReference>
<proteinExistence type="inferred from homology"/>
<dbReference type="RefSeq" id="WP_262311490.1">
    <property type="nucleotide sequence ID" value="NZ_CP106679.1"/>
</dbReference>
<dbReference type="SUPFAM" id="SSF55159">
    <property type="entry name" value="eIF1-like"/>
    <property type="match status" value="1"/>
</dbReference>
<evidence type="ECO:0000256" key="3">
    <source>
        <dbReference type="ARBA" id="ARBA00022917"/>
    </source>
</evidence>
<dbReference type="PANTHER" id="PTHR12789:SF0">
    <property type="entry name" value="DENSITY-REGULATED PROTEIN"/>
    <property type="match status" value="1"/>
</dbReference>
<comment type="similarity">
    <text evidence="1">Belongs to the SUI1 family.</text>
</comment>
<dbReference type="Pfam" id="PF01253">
    <property type="entry name" value="SUI1"/>
    <property type="match status" value="1"/>
</dbReference>
<dbReference type="GO" id="GO:0003743">
    <property type="term" value="F:translation initiation factor activity"/>
    <property type="evidence" value="ECO:0007669"/>
    <property type="project" value="UniProtKB-KW"/>
</dbReference>
<keyword evidence="5" id="KW-0396">Initiation factor</keyword>
<dbReference type="CDD" id="cd11567">
    <property type="entry name" value="YciH_like"/>
    <property type="match status" value="1"/>
</dbReference>
<evidence type="ECO:0000313" key="6">
    <source>
        <dbReference type="Proteomes" id="UP001065174"/>
    </source>
</evidence>
<reference evidence="5" key="1">
    <citation type="submission" date="2022-09" db="EMBL/GenBank/DDBJ databases">
        <title>Comparative genomics and taxonomic characterization of three novel marine species of genus Reichenbachiella exhibiting antioxidant and polysaccharide degradation activities.</title>
        <authorList>
            <person name="Muhammad N."/>
            <person name="Lee Y.-J."/>
            <person name="Ko J."/>
            <person name="Kim S.-G."/>
        </authorList>
    </citation>
    <scope>NUCLEOTIDE SEQUENCE</scope>
    <source>
        <strain evidence="5">BKB1-1</strain>
    </source>
</reference>
<dbReference type="PIRSF" id="PIRSF037511">
    <property type="entry name" value="Transl_init_SUI1_pro"/>
    <property type="match status" value="1"/>
</dbReference>